<dbReference type="RefSeq" id="WP_052482774.1">
    <property type="nucleotide sequence ID" value="NZ_CP010086.2"/>
</dbReference>
<reference evidence="2" key="1">
    <citation type="submission" date="2014-12" db="EMBL/GenBank/DDBJ databases">
        <title>Genome sequence of Clostridium beijerinckii strain 59B.</title>
        <authorList>
            <person name="Little G.T."/>
            <person name="Minton N.P."/>
        </authorList>
    </citation>
    <scope>NUCLEOTIDE SEQUENCE [LARGE SCALE GENOMIC DNA]</scope>
    <source>
        <strain evidence="2">59B</strain>
    </source>
</reference>
<protein>
    <submittedName>
        <fullName evidence="1">Uncharacterized protein</fullName>
    </submittedName>
</protein>
<evidence type="ECO:0000313" key="2">
    <source>
        <dbReference type="Proteomes" id="UP000031866"/>
    </source>
</evidence>
<organism evidence="1 2">
    <name type="scientific">Clostridium beijerinckii</name>
    <name type="common">Clostridium MP</name>
    <dbReference type="NCBI Taxonomy" id="1520"/>
    <lineage>
        <taxon>Bacteria</taxon>
        <taxon>Bacillati</taxon>
        <taxon>Bacillota</taxon>
        <taxon>Clostridia</taxon>
        <taxon>Eubacteriales</taxon>
        <taxon>Clostridiaceae</taxon>
        <taxon>Clostridium</taxon>
    </lineage>
</organism>
<dbReference type="STRING" id="1520.LF65_01959"/>
<gene>
    <name evidence="1" type="ORF">LF65_01959</name>
</gene>
<accession>A0A0B5QKW1</accession>
<sequence length="622" mass="73240">MGIRFVPRIAENNGMKLIRYKNYSYIKKEDIDRYTHISNYNSEINKVNSLYDRVKVKIKYYPNKNENKYPIFKEYLMDFTKHTNKNVTTMQYAHSIYAIYNILLDNMKRDLEPKNEAENNKLFSKAIRIVYESNNRRKILIQFVNYLIDKKNLKLNKLIDIKEKLTKKAYTKEQFITLLSKLLEIFHNENSLKKIYRNWNLSSAVSYVFMHYCLSWRRMDLISQLSKPNFKIISADITDGEAFITWLEDGNKITYEMAQYICKSIEEETERLRKKAYKNNMKLTCIISDALVKEVATLFCINEANRQIHIYKYKRSRNKERCFNTNATTHKQIQILFKENFNIDVMEILGSSFDNIRMNKGFLTLVKEKAEELNLFAYHYAEVLRGHTPTRGALAETTKIYLDKNVAKASVTAFATGTMGSVVYTLLQLIDDGFENKSDKEQIEAIQNLNMTPYTIEKNLQVISNKISAMRSEIQKYFKQGGYKEGFLQDLLYGQTSYGIEEKTKCLIKITKKEEFGIIRIKSMNYSEEKATNKWCPFNRRSCIGCQYMIALRYFIYEFEKKFNQVLHDLETAESQLDKDIVVESINEIYIPVLNDLGIMLGSEEVSKVIDTERYQKLVETI</sequence>
<dbReference type="OrthoDB" id="1873372at2"/>
<dbReference type="Proteomes" id="UP000031866">
    <property type="component" value="Chromosome"/>
</dbReference>
<dbReference type="AlphaFoldDB" id="A0A0B5QKW1"/>
<name>A0A0B5QKW1_CLOBE</name>
<evidence type="ECO:0000313" key="1">
    <source>
        <dbReference type="EMBL" id="AJG98557.1"/>
    </source>
</evidence>
<proteinExistence type="predicted"/>
<dbReference type="EMBL" id="CP010086">
    <property type="protein sequence ID" value="AJG98557.1"/>
    <property type="molecule type" value="Genomic_DNA"/>
</dbReference>
<dbReference type="KEGG" id="cbei:LF65_01959"/>